<feature type="compositionally biased region" description="Low complexity" evidence="1">
    <location>
        <begin position="19"/>
        <end position="29"/>
    </location>
</feature>
<evidence type="ECO:0000313" key="2">
    <source>
        <dbReference type="EMBL" id="KFB37082.1"/>
    </source>
</evidence>
<reference evidence="3" key="2">
    <citation type="submission" date="2020-05" db="UniProtKB">
        <authorList>
            <consortium name="EnsemblMetazoa"/>
        </authorList>
    </citation>
    <scope>IDENTIFICATION</scope>
</reference>
<gene>
    <name evidence="2" type="ORF">ZHAS_00004289</name>
</gene>
<dbReference type="EMBL" id="ATLV01012950">
    <property type="status" value="NOT_ANNOTATED_CDS"/>
    <property type="molecule type" value="Genomic_DNA"/>
</dbReference>
<keyword evidence="4" id="KW-1185">Reference proteome</keyword>
<feature type="region of interest" description="Disordered" evidence="1">
    <location>
        <begin position="1"/>
        <end position="52"/>
    </location>
</feature>
<dbReference type="VEuPathDB" id="VectorBase:ASIC004289"/>
<organism evidence="2">
    <name type="scientific">Anopheles sinensis</name>
    <name type="common">Mosquito</name>
    <dbReference type="NCBI Taxonomy" id="74873"/>
    <lineage>
        <taxon>Eukaryota</taxon>
        <taxon>Metazoa</taxon>
        <taxon>Ecdysozoa</taxon>
        <taxon>Arthropoda</taxon>
        <taxon>Hexapoda</taxon>
        <taxon>Insecta</taxon>
        <taxon>Pterygota</taxon>
        <taxon>Neoptera</taxon>
        <taxon>Endopterygota</taxon>
        <taxon>Diptera</taxon>
        <taxon>Nematocera</taxon>
        <taxon>Culicoidea</taxon>
        <taxon>Culicidae</taxon>
        <taxon>Anophelinae</taxon>
        <taxon>Anopheles</taxon>
    </lineage>
</organism>
<dbReference type="AlphaFoldDB" id="A0A084VGI8"/>
<evidence type="ECO:0000256" key="1">
    <source>
        <dbReference type="SAM" id="MobiDB-lite"/>
    </source>
</evidence>
<accession>A0A084VGI8</accession>
<reference evidence="2 4" key="1">
    <citation type="journal article" date="2014" name="BMC Genomics">
        <title>Genome sequence of Anopheles sinensis provides insight into genetics basis of mosquito competence for malaria parasites.</title>
        <authorList>
            <person name="Zhou D."/>
            <person name="Zhang D."/>
            <person name="Ding G."/>
            <person name="Shi L."/>
            <person name="Hou Q."/>
            <person name="Ye Y."/>
            <person name="Xu Y."/>
            <person name="Zhou H."/>
            <person name="Xiong C."/>
            <person name="Li S."/>
            <person name="Yu J."/>
            <person name="Hong S."/>
            <person name="Yu X."/>
            <person name="Zou P."/>
            <person name="Chen C."/>
            <person name="Chang X."/>
            <person name="Wang W."/>
            <person name="Lv Y."/>
            <person name="Sun Y."/>
            <person name="Ma L."/>
            <person name="Shen B."/>
            <person name="Zhu C."/>
        </authorList>
    </citation>
    <scope>NUCLEOTIDE SEQUENCE [LARGE SCALE GENOMIC DNA]</scope>
</reference>
<evidence type="ECO:0000313" key="4">
    <source>
        <dbReference type="Proteomes" id="UP000030765"/>
    </source>
</evidence>
<proteinExistence type="predicted"/>
<evidence type="ECO:0000313" key="3">
    <source>
        <dbReference type="EnsemblMetazoa" id="ASIC004289-PA"/>
    </source>
</evidence>
<dbReference type="Proteomes" id="UP000030765">
    <property type="component" value="Unassembled WGS sequence"/>
</dbReference>
<name>A0A084VGI8_ANOSI</name>
<sequence>MTDSGAGPRSGCGFSSPKQQQQQRIRSQSCGPAGCSGPINNVPRLLSSAARL</sequence>
<dbReference type="EMBL" id="KE524828">
    <property type="protein sequence ID" value="KFB37082.1"/>
    <property type="molecule type" value="Genomic_DNA"/>
</dbReference>
<dbReference type="EnsemblMetazoa" id="ASIC004289-RA">
    <property type="protein sequence ID" value="ASIC004289-PA"/>
    <property type="gene ID" value="ASIC004289"/>
</dbReference>
<protein>
    <submittedName>
        <fullName evidence="2 3">Uncharacterized protein</fullName>
    </submittedName>
</protein>